<feature type="signal peptide" evidence="2">
    <location>
        <begin position="1"/>
        <end position="24"/>
    </location>
</feature>
<accession>A0AA39XG10</accession>
<organism evidence="3 4">
    <name type="scientific">Immersiella caudata</name>
    <dbReference type="NCBI Taxonomy" id="314043"/>
    <lineage>
        <taxon>Eukaryota</taxon>
        <taxon>Fungi</taxon>
        <taxon>Dikarya</taxon>
        <taxon>Ascomycota</taxon>
        <taxon>Pezizomycotina</taxon>
        <taxon>Sordariomycetes</taxon>
        <taxon>Sordariomycetidae</taxon>
        <taxon>Sordariales</taxon>
        <taxon>Lasiosphaeriaceae</taxon>
        <taxon>Immersiella</taxon>
    </lineage>
</organism>
<protein>
    <submittedName>
        <fullName evidence="3">Uncharacterized protein</fullName>
    </submittedName>
</protein>
<keyword evidence="2" id="KW-0732">Signal</keyword>
<sequence>MEIIKTLLFSLLAVTAAALPSASGSDHHARSILAPRDNCAAAGPGCTGVKWDPDCPGGHCVPFQGPHIGFWCCPHPPPYRPGAVFGVIVIHRVTVCVAAVLTLVVVVVVVNGSSEVVLVVTRKSISAQVARLVPVSR</sequence>
<proteinExistence type="predicted"/>
<evidence type="ECO:0000313" key="3">
    <source>
        <dbReference type="EMBL" id="KAK0632652.1"/>
    </source>
</evidence>
<evidence type="ECO:0000256" key="1">
    <source>
        <dbReference type="SAM" id="Phobius"/>
    </source>
</evidence>
<evidence type="ECO:0000313" key="4">
    <source>
        <dbReference type="Proteomes" id="UP001175000"/>
    </source>
</evidence>
<dbReference type="Proteomes" id="UP001175000">
    <property type="component" value="Unassembled WGS sequence"/>
</dbReference>
<reference evidence="3" key="1">
    <citation type="submission" date="2023-06" db="EMBL/GenBank/DDBJ databases">
        <title>Genome-scale phylogeny and comparative genomics of the fungal order Sordariales.</title>
        <authorList>
            <consortium name="Lawrence Berkeley National Laboratory"/>
            <person name="Hensen N."/>
            <person name="Bonometti L."/>
            <person name="Westerberg I."/>
            <person name="Brannstrom I.O."/>
            <person name="Guillou S."/>
            <person name="Cros-Aarteil S."/>
            <person name="Calhoun S."/>
            <person name="Haridas S."/>
            <person name="Kuo A."/>
            <person name="Mondo S."/>
            <person name="Pangilinan J."/>
            <person name="Riley R."/>
            <person name="Labutti K."/>
            <person name="Andreopoulos B."/>
            <person name="Lipzen A."/>
            <person name="Chen C."/>
            <person name="Yanf M."/>
            <person name="Daum C."/>
            <person name="Ng V."/>
            <person name="Clum A."/>
            <person name="Steindorff A."/>
            <person name="Ohm R."/>
            <person name="Martin F."/>
            <person name="Silar P."/>
            <person name="Natvig D."/>
            <person name="Lalanne C."/>
            <person name="Gautier V."/>
            <person name="Ament-Velasquez S.L."/>
            <person name="Kruys A."/>
            <person name="Hutchinson M.I."/>
            <person name="Powell A.J."/>
            <person name="Barry K."/>
            <person name="Miller A.N."/>
            <person name="Grigoriev I.V."/>
            <person name="Debuchy R."/>
            <person name="Gladieux P."/>
            <person name="Thoren M.H."/>
            <person name="Johannesson H."/>
        </authorList>
    </citation>
    <scope>NUCLEOTIDE SEQUENCE</scope>
    <source>
        <strain evidence="3">CBS 606.72</strain>
    </source>
</reference>
<comment type="caution">
    <text evidence="3">The sequence shown here is derived from an EMBL/GenBank/DDBJ whole genome shotgun (WGS) entry which is preliminary data.</text>
</comment>
<feature type="chain" id="PRO_5041377265" evidence="2">
    <location>
        <begin position="25"/>
        <end position="137"/>
    </location>
</feature>
<keyword evidence="1" id="KW-1133">Transmembrane helix</keyword>
<evidence type="ECO:0000256" key="2">
    <source>
        <dbReference type="SAM" id="SignalP"/>
    </source>
</evidence>
<keyword evidence="1" id="KW-0472">Membrane</keyword>
<dbReference type="AlphaFoldDB" id="A0AA39XG10"/>
<keyword evidence="4" id="KW-1185">Reference proteome</keyword>
<gene>
    <name evidence="3" type="ORF">B0T14DRAFT_550121</name>
</gene>
<feature type="transmembrane region" description="Helical" evidence="1">
    <location>
        <begin position="84"/>
        <end position="110"/>
    </location>
</feature>
<dbReference type="EMBL" id="JAULSU010000001">
    <property type="protein sequence ID" value="KAK0632652.1"/>
    <property type="molecule type" value="Genomic_DNA"/>
</dbReference>
<name>A0AA39XG10_9PEZI</name>
<keyword evidence="1" id="KW-0812">Transmembrane</keyword>